<gene>
    <name evidence="1" type="ORF">Tco_0857680</name>
</gene>
<reference evidence="1" key="2">
    <citation type="submission" date="2022-01" db="EMBL/GenBank/DDBJ databases">
        <authorList>
            <person name="Yamashiro T."/>
            <person name="Shiraishi A."/>
            <person name="Satake H."/>
            <person name="Nakayama K."/>
        </authorList>
    </citation>
    <scope>NUCLEOTIDE SEQUENCE</scope>
</reference>
<name>A0ABQ5BAW6_9ASTR</name>
<sequence length="213" mass="23185">MISRIVGAVVEPTSVAVEADVDSLAIERSELKTLFAQQAEQELLQTTQDFHSCKQEEGQSVSSYVLKMKGYITNLRCLGNPVTLKALLGYSDSYWDPTAAEKERAIPIAAGQGGVRAKGGCRGKGDAENMTEQIAYAVSRPSQDLAWDVEGFPSNHSPSFTLTHHSQPLKVFGLSGIAKVAFYKGIGLWELVWGEQGSVLERWYGLETMGCPV</sequence>
<protein>
    <recommendedName>
        <fullName evidence="3">Zinc finger, CCHC-type</fullName>
    </recommendedName>
</protein>
<comment type="caution">
    <text evidence="1">The sequence shown here is derived from an EMBL/GenBank/DDBJ whole genome shotgun (WGS) entry which is preliminary data.</text>
</comment>
<keyword evidence="2" id="KW-1185">Reference proteome</keyword>
<reference evidence="1" key="1">
    <citation type="journal article" date="2022" name="Int. J. Mol. Sci.">
        <title>Draft Genome of Tanacetum Coccineum: Genomic Comparison of Closely Related Tanacetum-Family Plants.</title>
        <authorList>
            <person name="Yamashiro T."/>
            <person name="Shiraishi A."/>
            <person name="Nakayama K."/>
            <person name="Satake H."/>
        </authorList>
    </citation>
    <scope>NUCLEOTIDE SEQUENCE</scope>
</reference>
<dbReference type="Proteomes" id="UP001151760">
    <property type="component" value="Unassembled WGS sequence"/>
</dbReference>
<accession>A0ABQ5BAW6</accession>
<evidence type="ECO:0000313" key="2">
    <source>
        <dbReference type="Proteomes" id="UP001151760"/>
    </source>
</evidence>
<dbReference type="EMBL" id="BQNB010013003">
    <property type="protein sequence ID" value="GJT10638.1"/>
    <property type="molecule type" value="Genomic_DNA"/>
</dbReference>
<evidence type="ECO:0008006" key="3">
    <source>
        <dbReference type="Google" id="ProtNLM"/>
    </source>
</evidence>
<proteinExistence type="predicted"/>
<organism evidence="1 2">
    <name type="scientific">Tanacetum coccineum</name>
    <dbReference type="NCBI Taxonomy" id="301880"/>
    <lineage>
        <taxon>Eukaryota</taxon>
        <taxon>Viridiplantae</taxon>
        <taxon>Streptophyta</taxon>
        <taxon>Embryophyta</taxon>
        <taxon>Tracheophyta</taxon>
        <taxon>Spermatophyta</taxon>
        <taxon>Magnoliopsida</taxon>
        <taxon>eudicotyledons</taxon>
        <taxon>Gunneridae</taxon>
        <taxon>Pentapetalae</taxon>
        <taxon>asterids</taxon>
        <taxon>campanulids</taxon>
        <taxon>Asterales</taxon>
        <taxon>Asteraceae</taxon>
        <taxon>Asteroideae</taxon>
        <taxon>Anthemideae</taxon>
        <taxon>Anthemidinae</taxon>
        <taxon>Tanacetum</taxon>
    </lineage>
</organism>
<evidence type="ECO:0000313" key="1">
    <source>
        <dbReference type="EMBL" id="GJT10638.1"/>
    </source>
</evidence>